<name>A0ABD2K7Y0_HETSC</name>
<evidence type="ECO:0000256" key="6">
    <source>
        <dbReference type="ARBA" id="ARBA00022729"/>
    </source>
</evidence>
<dbReference type="PANTHER" id="PTHR11069">
    <property type="entry name" value="GLUCOSYLCERAMIDASE"/>
    <property type="match status" value="1"/>
</dbReference>
<dbReference type="Proteomes" id="UP001620645">
    <property type="component" value="Unassembled WGS sequence"/>
</dbReference>
<feature type="domain" description="Glycosyl hydrolase family 30 TIM-barrel" evidence="15">
    <location>
        <begin position="434"/>
        <end position="783"/>
    </location>
</feature>
<feature type="domain" description="Glycosyl hydrolase family 30 beta sandwich" evidence="16">
    <location>
        <begin position="827"/>
        <end position="876"/>
    </location>
</feature>
<dbReference type="GO" id="GO:0004348">
    <property type="term" value="F:glucosylceramidase activity"/>
    <property type="evidence" value="ECO:0007669"/>
    <property type="project" value="UniProtKB-EC"/>
</dbReference>
<keyword evidence="8 12" id="KW-0746">Sphingolipid metabolism</keyword>
<dbReference type="SUPFAM" id="SSF51445">
    <property type="entry name" value="(Trans)glycosidases"/>
    <property type="match status" value="1"/>
</dbReference>
<evidence type="ECO:0000256" key="13">
    <source>
        <dbReference type="SAM" id="Coils"/>
    </source>
</evidence>
<accession>A0ABD2K7Y0</accession>
<evidence type="ECO:0000256" key="7">
    <source>
        <dbReference type="ARBA" id="ARBA00022801"/>
    </source>
</evidence>
<dbReference type="AlphaFoldDB" id="A0ABD2K7Y0"/>
<organism evidence="17 18">
    <name type="scientific">Heterodera schachtii</name>
    <name type="common">Sugarbeet cyst nematode worm</name>
    <name type="synonym">Tylenchus schachtii</name>
    <dbReference type="NCBI Taxonomy" id="97005"/>
    <lineage>
        <taxon>Eukaryota</taxon>
        <taxon>Metazoa</taxon>
        <taxon>Ecdysozoa</taxon>
        <taxon>Nematoda</taxon>
        <taxon>Chromadorea</taxon>
        <taxon>Rhabditida</taxon>
        <taxon>Tylenchina</taxon>
        <taxon>Tylenchomorpha</taxon>
        <taxon>Tylenchoidea</taxon>
        <taxon>Heteroderidae</taxon>
        <taxon>Heteroderinae</taxon>
        <taxon>Heterodera</taxon>
    </lineage>
</organism>
<dbReference type="GO" id="GO:0042391">
    <property type="term" value="P:regulation of membrane potential"/>
    <property type="evidence" value="ECO:0007669"/>
    <property type="project" value="UniProtKB-ARBA"/>
</dbReference>
<evidence type="ECO:0000256" key="8">
    <source>
        <dbReference type="ARBA" id="ARBA00022919"/>
    </source>
</evidence>
<dbReference type="EMBL" id="JBICCN010000042">
    <property type="protein sequence ID" value="KAL3098953.1"/>
    <property type="molecule type" value="Genomic_DNA"/>
</dbReference>
<dbReference type="Pfam" id="PF02055">
    <property type="entry name" value="Glyco_hydro_30"/>
    <property type="match status" value="1"/>
</dbReference>
<comment type="caution">
    <text evidence="17">The sequence shown here is derived from an EMBL/GenBank/DDBJ whole genome shotgun (WGS) entry which is preliminary data.</text>
</comment>
<evidence type="ECO:0000256" key="12">
    <source>
        <dbReference type="RuleBase" id="RU361188"/>
    </source>
</evidence>
<proteinExistence type="inferred from homology"/>
<dbReference type="GO" id="GO:0051246">
    <property type="term" value="P:regulation of protein metabolic process"/>
    <property type="evidence" value="ECO:0007669"/>
    <property type="project" value="UniProtKB-ARBA"/>
</dbReference>
<dbReference type="GO" id="GO:0005764">
    <property type="term" value="C:lysosome"/>
    <property type="evidence" value="ECO:0007669"/>
    <property type="project" value="UniProtKB-ARBA"/>
</dbReference>
<comment type="catalytic activity">
    <reaction evidence="1">
        <text>a beta-D-glucosyl-(1&lt;-&gt;1')-N-acylsphing-4-enine + H2O = an N-acylsphing-4-enine + D-glucose</text>
        <dbReference type="Rhea" id="RHEA:13269"/>
        <dbReference type="ChEBI" id="CHEBI:4167"/>
        <dbReference type="ChEBI" id="CHEBI:15377"/>
        <dbReference type="ChEBI" id="CHEBI:22801"/>
        <dbReference type="ChEBI" id="CHEBI:52639"/>
        <dbReference type="EC" id="3.2.1.45"/>
    </reaction>
    <physiologicalReaction direction="left-to-right" evidence="1">
        <dbReference type="Rhea" id="RHEA:13270"/>
    </physiologicalReaction>
</comment>
<dbReference type="EC" id="3.2.1.45" evidence="5 12"/>
<sequence length="882" mass="99835">MEFVLLAGKTHIHSARLAKLWPLGDLSSTIGSWSYQSEYLRLVVDERDVFLGDFYDNQEWLLVDAMISNGSMLYLRNESFSTVQIQLLLRRQSFYYVFNLVFPTTLVSLVAVIGFHAPINATGRRESKFRLGVMTLLSLSVMLLMLVDEMKFALESIPGQRGSFSDVPLIGIYYMSLISVISVSTCTSSIFVHLEKYAIRNPGLQSVPKCLRFLSAKKLFCCYVPMPVRLNKGEEFRRNKNIRCNHFSSSLDSLNFRTLIPTELNFANFNHQNARQIAQGNQTLEELPPAIMLNSSSTAALLQSTGICSNSTSGGLEAQRLDSKLDLLIALLRELLETRRELRSRELVFSEEEVKPCKKQSFGHDSFVCVCSSDYCDSPEPLGDVSGDKIVYYVSDKLAHRLAKFENAENKNEDASDDTEFEVRVDASKKRQRILGFGGAFTDAAGENLNTLSERSREALLKTYFDKEIGIGYSVGRVPIASSDFSTREYSYLDTPDDFNLTTFALAREDFEDKIPHILKAIQLTGGELRLFASPWSPPGWMKTNGRMNGHGQLKGTVDDGPYYRTYGQYFKRFFEEYAKENVTFWALTIQNEPYALHVINCSWQSLWLPSKMQSEFATKILSPILKKSAQTKEIKIIAHDDQRDNLIAAANELFVDQNALNSIDGLGVHWYKHSPYDPLTSTHNLFPDKFILATESCHGDAPWEHKPLLGDWFRGWAYGHDILNNLRNWVVGWTDWNLCLDLNGGPNWVGNLVDAPVIVNATSDQFYKQPMFYFLAHFSHFVPRNSSVLSSILFAANGTQLEDRPIENIHSYRDFVLLNGTTIGYQEQIEHVAFETNGGNRVLVLINPKANPIKVSVVDGQRRWAIPMSAESIVSAIWEVK</sequence>
<evidence type="ECO:0000256" key="2">
    <source>
        <dbReference type="ARBA" id="ARBA00004760"/>
    </source>
</evidence>
<dbReference type="Gene3D" id="1.20.58.390">
    <property type="entry name" value="Neurotransmitter-gated ion-channel transmembrane domain"/>
    <property type="match status" value="1"/>
</dbReference>
<keyword evidence="7 12" id="KW-0378">Hydrolase</keyword>
<keyword evidence="13" id="KW-0175">Coiled coil</keyword>
<evidence type="ECO:0000259" key="15">
    <source>
        <dbReference type="Pfam" id="PF02055"/>
    </source>
</evidence>
<dbReference type="InterPro" id="IPR033453">
    <property type="entry name" value="Glyco_hydro_30_TIM-barrel"/>
</dbReference>
<keyword evidence="18" id="KW-1185">Reference proteome</keyword>
<dbReference type="Gene3D" id="2.60.40.1180">
    <property type="entry name" value="Golgi alpha-mannosidase II"/>
    <property type="match status" value="1"/>
</dbReference>
<feature type="transmembrane region" description="Helical" evidence="14">
    <location>
        <begin position="129"/>
        <end position="147"/>
    </location>
</feature>
<dbReference type="GO" id="GO:0005102">
    <property type="term" value="F:signaling receptor binding"/>
    <property type="evidence" value="ECO:0007669"/>
    <property type="project" value="UniProtKB-ARBA"/>
</dbReference>
<evidence type="ECO:0000313" key="17">
    <source>
        <dbReference type="EMBL" id="KAL3098953.1"/>
    </source>
</evidence>
<dbReference type="GO" id="GO:0005774">
    <property type="term" value="C:vacuolar membrane"/>
    <property type="evidence" value="ECO:0007669"/>
    <property type="project" value="UniProtKB-ARBA"/>
</dbReference>
<keyword evidence="9 12" id="KW-0443">Lipid metabolism</keyword>
<evidence type="ECO:0000259" key="16">
    <source>
        <dbReference type="Pfam" id="PF17189"/>
    </source>
</evidence>
<dbReference type="GO" id="GO:0016758">
    <property type="term" value="F:hexosyltransferase activity"/>
    <property type="evidence" value="ECO:0007669"/>
    <property type="project" value="UniProtKB-ARBA"/>
</dbReference>
<comment type="pathway">
    <text evidence="3">Sphingolipid metabolism.</text>
</comment>
<dbReference type="GO" id="GO:0007040">
    <property type="term" value="P:lysosome organization"/>
    <property type="evidence" value="ECO:0007669"/>
    <property type="project" value="UniProtKB-ARBA"/>
</dbReference>
<reference evidence="17 18" key="1">
    <citation type="submission" date="2024-10" db="EMBL/GenBank/DDBJ databases">
        <authorList>
            <person name="Kim D."/>
        </authorList>
    </citation>
    <scope>NUCLEOTIDE SEQUENCE [LARGE SCALE GENOMIC DNA]</scope>
    <source>
        <strain evidence="17">Taebaek</strain>
    </source>
</reference>
<dbReference type="GO" id="GO:0006066">
    <property type="term" value="P:alcohol metabolic process"/>
    <property type="evidence" value="ECO:0007669"/>
    <property type="project" value="UniProtKB-ARBA"/>
</dbReference>
<evidence type="ECO:0000256" key="5">
    <source>
        <dbReference type="ARBA" id="ARBA00012658"/>
    </source>
</evidence>
<keyword evidence="14" id="KW-0812">Transmembrane</keyword>
<dbReference type="PANTHER" id="PTHR11069:SF23">
    <property type="entry name" value="LYSOSOMAL ACID GLUCOSYLCERAMIDASE"/>
    <property type="match status" value="1"/>
</dbReference>
<comment type="pathway">
    <text evidence="2">Lipid metabolism; sphingolipid metabolism.</text>
</comment>
<evidence type="ECO:0000256" key="4">
    <source>
        <dbReference type="ARBA" id="ARBA00005382"/>
    </source>
</evidence>
<dbReference type="GO" id="GO:0008202">
    <property type="term" value="P:steroid metabolic process"/>
    <property type="evidence" value="ECO:0007669"/>
    <property type="project" value="UniProtKB-ARBA"/>
</dbReference>
<dbReference type="SUPFAM" id="SSF90112">
    <property type="entry name" value="Neurotransmitter-gated ion-channel transmembrane pore"/>
    <property type="match status" value="1"/>
</dbReference>
<dbReference type="GO" id="GO:0032006">
    <property type="term" value="P:regulation of TOR signaling"/>
    <property type="evidence" value="ECO:0007669"/>
    <property type="project" value="UniProtKB-ARBA"/>
</dbReference>
<protein>
    <recommendedName>
        <fullName evidence="5 12">Glucosylceramidase</fullName>
        <ecNumber evidence="5 12">3.2.1.45</ecNumber>
    </recommendedName>
</protein>
<dbReference type="GO" id="GO:0030163">
    <property type="term" value="P:protein catabolic process"/>
    <property type="evidence" value="ECO:0007669"/>
    <property type="project" value="UniProtKB-ARBA"/>
</dbReference>
<dbReference type="InterPro" id="IPR017853">
    <property type="entry name" value="GH"/>
</dbReference>
<dbReference type="GO" id="GO:0010605">
    <property type="term" value="P:negative regulation of macromolecule metabolic process"/>
    <property type="evidence" value="ECO:0007669"/>
    <property type="project" value="UniProtKB-ARBA"/>
</dbReference>
<dbReference type="GO" id="GO:0006914">
    <property type="term" value="P:autophagy"/>
    <property type="evidence" value="ECO:0007669"/>
    <property type="project" value="UniProtKB-ARBA"/>
</dbReference>
<comment type="catalytic activity">
    <reaction evidence="10">
        <text>a beta-D-glucosylceramide + H2O = an N-acyl-sphingoid base + D-glucose</text>
        <dbReference type="Rhea" id="RHEA:81447"/>
        <dbReference type="ChEBI" id="CHEBI:4167"/>
        <dbReference type="ChEBI" id="CHEBI:15377"/>
        <dbReference type="ChEBI" id="CHEBI:83264"/>
        <dbReference type="ChEBI" id="CHEBI:83273"/>
    </reaction>
    <physiologicalReaction direction="left-to-right" evidence="10">
        <dbReference type="Rhea" id="RHEA:81448"/>
    </physiologicalReaction>
</comment>
<dbReference type="InterPro" id="IPR038050">
    <property type="entry name" value="Neuro_actylchol_rec"/>
</dbReference>
<evidence type="ECO:0000256" key="9">
    <source>
        <dbReference type="ARBA" id="ARBA00023098"/>
    </source>
</evidence>
<dbReference type="GO" id="GO:0006680">
    <property type="term" value="P:glucosylceramide catabolic process"/>
    <property type="evidence" value="ECO:0007669"/>
    <property type="project" value="UniProtKB-ARBA"/>
</dbReference>
<dbReference type="InterPro" id="IPR033452">
    <property type="entry name" value="GH30_C"/>
</dbReference>
<comment type="catalytic activity">
    <reaction evidence="11">
        <text>an N-acyl-1-beta-D-glucosyl-15-methylhexadecasphing-4-enine + H2O = an N-acyl-15-methylhexadecasphing-4-enine + D-glucose</text>
        <dbReference type="Rhea" id="RHEA:34755"/>
        <dbReference type="ChEBI" id="CHEBI:4167"/>
        <dbReference type="ChEBI" id="CHEBI:15377"/>
        <dbReference type="ChEBI" id="CHEBI:70815"/>
        <dbReference type="ChEBI" id="CHEBI:70846"/>
    </reaction>
    <physiologicalReaction direction="left-to-right" evidence="11">
        <dbReference type="Rhea" id="RHEA:34756"/>
    </physiologicalReaction>
</comment>
<comment type="similarity">
    <text evidence="4 12">Belongs to the glycosyl hydrolase 30 family.</text>
</comment>
<dbReference type="GO" id="GO:0016241">
    <property type="term" value="P:regulation of macroautophagy"/>
    <property type="evidence" value="ECO:0007669"/>
    <property type="project" value="UniProtKB-ARBA"/>
</dbReference>
<dbReference type="SUPFAM" id="SSF51011">
    <property type="entry name" value="Glycosyl hydrolase domain"/>
    <property type="match status" value="1"/>
</dbReference>
<dbReference type="FunFam" id="3.20.20.80:FF:000030">
    <property type="entry name" value="Lysosomal acid glucosylceramidase"/>
    <property type="match status" value="1"/>
</dbReference>
<feature type="transmembrane region" description="Helical" evidence="14">
    <location>
        <begin position="94"/>
        <end position="117"/>
    </location>
</feature>
<dbReference type="InterPro" id="IPR036719">
    <property type="entry name" value="Neuro-gated_channel_TM_sf"/>
</dbReference>
<keyword evidence="12" id="KW-0326">Glycosidase</keyword>
<keyword evidence="14" id="KW-1133">Transmembrane helix</keyword>
<dbReference type="InterPro" id="IPR001139">
    <property type="entry name" value="Glyco_hydro_30"/>
</dbReference>
<evidence type="ECO:0000256" key="3">
    <source>
        <dbReference type="ARBA" id="ARBA00004991"/>
    </source>
</evidence>
<evidence type="ECO:0000313" key="18">
    <source>
        <dbReference type="Proteomes" id="UP001620645"/>
    </source>
</evidence>
<keyword evidence="14" id="KW-0472">Membrane</keyword>
<dbReference type="InterPro" id="IPR013780">
    <property type="entry name" value="Glyco_hydro_b"/>
</dbReference>
<feature type="coiled-coil region" evidence="13">
    <location>
        <begin position="318"/>
        <end position="345"/>
    </location>
</feature>
<gene>
    <name evidence="17" type="ORF">niasHS_000941</name>
</gene>
<evidence type="ECO:0000256" key="10">
    <source>
        <dbReference type="ARBA" id="ARBA00050474"/>
    </source>
</evidence>
<dbReference type="PRINTS" id="PR00843">
    <property type="entry name" value="GLHYDRLASE30"/>
</dbReference>
<evidence type="ECO:0000256" key="1">
    <source>
        <dbReference type="ARBA" id="ARBA00001013"/>
    </source>
</evidence>
<dbReference type="Gene3D" id="3.20.20.80">
    <property type="entry name" value="Glycosidases"/>
    <property type="match status" value="1"/>
</dbReference>
<evidence type="ECO:0000256" key="14">
    <source>
        <dbReference type="SAM" id="Phobius"/>
    </source>
</evidence>
<evidence type="ECO:0000256" key="11">
    <source>
        <dbReference type="ARBA" id="ARBA00051345"/>
    </source>
</evidence>
<keyword evidence="6" id="KW-0732">Signal</keyword>
<dbReference type="Pfam" id="PF17189">
    <property type="entry name" value="Glyco_hydro_30C"/>
    <property type="match status" value="1"/>
</dbReference>